<evidence type="ECO:0008006" key="4">
    <source>
        <dbReference type="Google" id="ProtNLM"/>
    </source>
</evidence>
<dbReference type="GO" id="GO:0003676">
    <property type="term" value="F:nucleic acid binding"/>
    <property type="evidence" value="ECO:0007669"/>
    <property type="project" value="InterPro"/>
</dbReference>
<feature type="compositionally biased region" description="Low complexity" evidence="1">
    <location>
        <begin position="452"/>
        <end position="461"/>
    </location>
</feature>
<comment type="caution">
    <text evidence="2">The sequence shown here is derived from an EMBL/GenBank/DDBJ whole genome shotgun (WGS) entry which is preliminary data.</text>
</comment>
<keyword evidence="3" id="KW-1185">Reference proteome</keyword>
<feature type="compositionally biased region" description="Polar residues" evidence="1">
    <location>
        <begin position="392"/>
        <end position="413"/>
    </location>
</feature>
<feature type="compositionally biased region" description="Polar residues" evidence="1">
    <location>
        <begin position="318"/>
        <end position="355"/>
    </location>
</feature>
<dbReference type="InterPro" id="IPR012677">
    <property type="entry name" value="Nucleotide-bd_a/b_plait_sf"/>
</dbReference>
<accession>A0A9N9LQF3</accession>
<organism evidence="2 3">
    <name type="scientific">Hymenoscyphus albidus</name>
    <dbReference type="NCBI Taxonomy" id="595503"/>
    <lineage>
        <taxon>Eukaryota</taxon>
        <taxon>Fungi</taxon>
        <taxon>Dikarya</taxon>
        <taxon>Ascomycota</taxon>
        <taxon>Pezizomycotina</taxon>
        <taxon>Leotiomycetes</taxon>
        <taxon>Helotiales</taxon>
        <taxon>Helotiaceae</taxon>
        <taxon>Hymenoscyphus</taxon>
    </lineage>
</organism>
<proteinExistence type="predicted"/>
<gene>
    <name evidence="2" type="ORF">HYALB_00001823</name>
</gene>
<protein>
    <recommendedName>
        <fullName evidence="4">RRM domain-containing protein</fullName>
    </recommendedName>
</protein>
<evidence type="ECO:0000256" key="1">
    <source>
        <dbReference type="SAM" id="MobiDB-lite"/>
    </source>
</evidence>
<feature type="compositionally biased region" description="Polar residues" evidence="1">
    <location>
        <begin position="466"/>
        <end position="479"/>
    </location>
</feature>
<dbReference type="InterPro" id="IPR035979">
    <property type="entry name" value="RBD_domain_sf"/>
</dbReference>
<feature type="compositionally biased region" description="Polar residues" evidence="1">
    <location>
        <begin position="282"/>
        <end position="294"/>
    </location>
</feature>
<dbReference type="OrthoDB" id="336240at2759"/>
<feature type="region of interest" description="Disordered" evidence="1">
    <location>
        <begin position="139"/>
        <end position="190"/>
    </location>
</feature>
<reference evidence="2" key="1">
    <citation type="submission" date="2021-07" db="EMBL/GenBank/DDBJ databases">
        <authorList>
            <person name="Durling M."/>
        </authorList>
    </citation>
    <scope>NUCLEOTIDE SEQUENCE</scope>
</reference>
<dbReference type="AlphaFoldDB" id="A0A9N9LQF3"/>
<feature type="compositionally biased region" description="Low complexity" evidence="1">
    <location>
        <begin position="414"/>
        <end position="431"/>
    </location>
</feature>
<feature type="compositionally biased region" description="Polar residues" evidence="1">
    <location>
        <begin position="440"/>
        <end position="451"/>
    </location>
</feature>
<name>A0A9N9LQF3_9HELO</name>
<dbReference type="Proteomes" id="UP000701801">
    <property type="component" value="Unassembled WGS sequence"/>
</dbReference>
<evidence type="ECO:0000313" key="3">
    <source>
        <dbReference type="Proteomes" id="UP000701801"/>
    </source>
</evidence>
<feature type="compositionally biased region" description="Low complexity" evidence="1">
    <location>
        <begin position="371"/>
        <end position="391"/>
    </location>
</feature>
<evidence type="ECO:0000313" key="2">
    <source>
        <dbReference type="EMBL" id="CAG8977943.1"/>
    </source>
</evidence>
<dbReference type="Gene3D" id="3.30.70.330">
    <property type="match status" value="1"/>
</dbReference>
<sequence>MEALVSLALGLVAQSNGGAGVLWEEAAAWPQAEINPSNDLLFTGASRPLNPAAPPFLPAGWPAHPHPHPIPPPLFPSQGADLGGSFGGAPAPSWYYFLHKQDDLLMSLIHDRSRNQSQAGARIYSGTLYMRQPTSFWRPYKRRNGDMPTPSRAPRAERDMVPRSRRYNRADNTSPVGPRASEESSQLNHEDVAVVPGPPSPGSLPRLLDLRFASEFGGLQSSASSSTNNSNIHFAQRRTSFRSLVDDHHRPTAVTWNVEFGEDYDLTPRALGTMSERAAPSEGQQGQLTPSRNESPAKYASPDTPGRFGADRGMPGTPTRNPLINRGMANSTRGLTSSQGGSASGFNPAANSYNPAAQRVPGGNNTGGYRGNASASGGMSSNSSDNRNNADTSYNNSGSRNTSDMSAGTASYINTGGNNMASNNSGNSTGMNTGGNAGASYNNTGNRGDMSTGTTGYVNTGGNTGASSSTNMGNRNTGGDPTGYTNTGGNAGAPNNLALVGGISSAGPAPGNFGFNGNIGGLAGSSLPAFVASFGRPSPRGNIANDNTATYNQMALQAISDNTSISIDELSRPNVDPFGAIPSTNRSSLLTPADGMSRKMRELTEGGRITPIGDAALNVYFLPFITLCSQHPKQSRYGVLVIKNIPYTLTRSEVLAFIGRNAKIVPESENESIHIIMERVTSKTLDCYVEFTSVNEAIAAVDRFQSLKMAGRSGRLGPRHVEVELSSQEDLMRQLFPKAKNVQWVGISPTIIPKDPNDKYNSGFQGFITNEELVMLVKHVEYPQRSPFSRDCPQRPFECLISTLSKYPWHMTHYITLADRKRLFDATVKLVKFLLHRIRNGDDPVHLNNSLLKRVIKACLACDGFTPVMKDDIVFWTSLDGRRAYELGQVPHADGWAAIHTLGAKKDIEYDLLMFYVKLIHDWTMKNARRPTLAEQAERGYSGFHATTMFGRVEQFLDLANAFHPKTLGEATLAEVAVREWLILERIIRSALPGGQPKLE</sequence>
<dbReference type="EMBL" id="CAJVRM010000239">
    <property type="protein sequence ID" value="CAG8977943.1"/>
    <property type="molecule type" value="Genomic_DNA"/>
</dbReference>
<feature type="region of interest" description="Disordered" evidence="1">
    <location>
        <begin position="276"/>
        <end position="487"/>
    </location>
</feature>
<dbReference type="SUPFAM" id="SSF54928">
    <property type="entry name" value="RNA-binding domain, RBD"/>
    <property type="match status" value="1"/>
</dbReference>